<gene>
    <name evidence="3" type="ORF">B296_00009363</name>
</gene>
<evidence type="ECO:0000256" key="1">
    <source>
        <dbReference type="SAM" id="MobiDB-lite"/>
    </source>
</evidence>
<sequence length="101" mass="11426">MKKRWARAALVACLILFFADSRGCARRINWKRTHHRHKAKEKTSAMKLGVDAATIHCHGCRLTRNGIDLCGRAFTQPKKNGSLVDEDKRLVPTGPNPLHNR</sequence>
<feature type="chain" id="PRO_5019403810" description="CLAVATA3/ESR-related protein" evidence="2">
    <location>
        <begin position="26"/>
        <end position="101"/>
    </location>
</feature>
<accession>A0A426ZD75</accession>
<evidence type="ECO:0000313" key="4">
    <source>
        <dbReference type="Proteomes" id="UP000287651"/>
    </source>
</evidence>
<reference evidence="3 4" key="1">
    <citation type="journal article" date="2014" name="Agronomy (Basel)">
        <title>A Draft Genome Sequence for Ensete ventricosum, the Drought-Tolerant Tree Against Hunger.</title>
        <authorList>
            <person name="Harrison J."/>
            <person name="Moore K.A."/>
            <person name="Paszkiewicz K."/>
            <person name="Jones T."/>
            <person name="Grant M."/>
            <person name="Ambacheew D."/>
            <person name="Muzemil S."/>
            <person name="Studholme D.J."/>
        </authorList>
    </citation>
    <scope>NUCLEOTIDE SEQUENCE [LARGE SCALE GENOMIC DNA]</scope>
</reference>
<keyword evidence="2" id="KW-0732">Signal</keyword>
<dbReference type="EMBL" id="AMZH03007196">
    <property type="protein sequence ID" value="RRT61909.1"/>
    <property type="molecule type" value="Genomic_DNA"/>
</dbReference>
<dbReference type="AlphaFoldDB" id="A0A426ZD75"/>
<feature type="signal peptide" evidence="2">
    <location>
        <begin position="1"/>
        <end position="25"/>
    </location>
</feature>
<name>A0A426ZD75_ENSVE</name>
<evidence type="ECO:0008006" key="5">
    <source>
        <dbReference type="Google" id="ProtNLM"/>
    </source>
</evidence>
<proteinExistence type="predicted"/>
<dbReference type="PANTHER" id="PTHR36705:SF10">
    <property type="entry name" value="CLAVATA3_ESR (CLE)-RELATED PROTEIN 19"/>
    <property type="match status" value="1"/>
</dbReference>
<evidence type="ECO:0000313" key="3">
    <source>
        <dbReference type="EMBL" id="RRT61909.1"/>
    </source>
</evidence>
<protein>
    <recommendedName>
        <fullName evidence="5">CLAVATA3/ESR-related protein</fullName>
    </recommendedName>
</protein>
<comment type="caution">
    <text evidence="3">The sequence shown here is derived from an EMBL/GenBank/DDBJ whole genome shotgun (WGS) entry which is preliminary data.</text>
</comment>
<dbReference type="Proteomes" id="UP000287651">
    <property type="component" value="Unassembled WGS sequence"/>
</dbReference>
<feature type="region of interest" description="Disordered" evidence="1">
    <location>
        <begin position="77"/>
        <end position="101"/>
    </location>
</feature>
<evidence type="ECO:0000256" key="2">
    <source>
        <dbReference type="SAM" id="SignalP"/>
    </source>
</evidence>
<dbReference type="PANTHER" id="PTHR36705">
    <property type="entry name" value="CLAVATA3/ESR (CLE)-RELATED PROTEIN 20"/>
    <property type="match status" value="1"/>
</dbReference>
<organism evidence="3 4">
    <name type="scientific">Ensete ventricosum</name>
    <name type="common">Abyssinian banana</name>
    <name type="synonym">Musa ensete</name>
    <dbReference type="NCBI Taxonomy" id="4639"/>
    <lineage>
        <taxon>Eukaryota</taxon>
        <taxon>Viridiplantae</taxon>
        <taxon>Streptophyta</taxon>
        <taxon>Embryophyta</taxon>
        <taxon>Tracheophyta</taxon>
        <taxon>Spermatophyta</taxon>
        <taxon>Magnoliopsida</taxon>
        <taxon>Liliopsida</taxon>
        <taxon>Zingiberales</taxon>
        <taxon>Musaceae</taxon>
        <taxon>Ensete</taxon>
    </lineage>
</organism>